<evidence type="ECO:0000313" key="1">
    <source>
        <dbReference type="EMBL" id="MCC3144948.1"/>
    </source>
</evidence>
<sequence>MDVLANNNLYQVTKIKGDQIFLKSLLGDKAREKELNSNDYQSEVVRGDLFFLAAADNQAQAEHYAVQKIKGRYSDFKEFIYLKMRIMLDFYKYNFDQAIFHAKEKPAAYQEFEKILTENKEKIKSFISYNSDEKVKPFNHTNYEISEILESELIFEQEEGSAFDWQWNLMRIYKLAEDQYVSFKQSSIFSERQRGEYFKIEKKYVDIMRNLEEDKAYFLD</sequence>
<name>A0AAW4WY21_9FIRM</name>
<evidence type="ECO:0000313" key="2">
    <source>
        <dbReference type="Proteomes" id="UP001199296"/>
    </source>
</evidence>
<comment type="caution">
    <text evidence="1">The sequence shown here is derived from an EMBL/GenBank/DDBJ whole genome shotgun (WGS) entry which is preliminary data.</text>
</comment>
<dbReference type="AlphaFoldDB" id="A0AAW4WY21"/>
<keyword evidence="2" id="KW-1185">Reference proteome</keyword>
<protein>
    <submittedName>
        <fullName evidence="1">Uncharacterized protein</fullName>
    </submittedName>
</protein>
<dbReference type="RefSeq" id="WP_229345284.1">
    <property type="nucleotide sequence ID" value="NZ_JAJFAT010000007.1"/>
</dbReference>
<accession>A0AAW4WY21</accession>
<proteinExistence type="predicted"/>
<organism evidence="1 2">
    <name type="scientific">Halanaerobium polyolivorans</name>
    <dbReference type="NCBI Taxonomy" id="2886943"/>
    <lineage>
        <taxon>Bacteria</taxon>
        <taxon>Bacillati</taxon>
        <taxon>Bacillota</taxon>
        <taxon>Clostridia</taxon>
        <taxon>Halanaerobiales</taxon>
        <taxon>Halanaerobiaceae</taxon>
        <taxon>Halanaerobium</taxon>
    </lineage>
</organism>
<dbReference type="Proteomes" id="UP001199296">
    <property type="component" value="Unassembled WGS sequence"/>
</dbReference>
<dbReference type="EMBL" id="JAJFAT010000007">
    <property type="protein sequence ID" value="MCC3144948.1"/>
    <property type="molecule type" value="Genomic_DNA"/>
</dbReference>
<gene>
    <name evidence="1" type="ORF">LJ207_06400</name>
</gene>
<reference evidence="1 2" key="1">
    <citation type="submission" date="2021-10" db="EMBL/GenBank/DDBJ databases">
        <authorList>
            <person name="Grouzdev D.S."/>
            <person name="Pantiukh K.S."/>
            <person name="Krutkina M.S."/>
        </authorList>
    </citation>
    <scope>NUCLEOTIDE SEQUENCE [LARGE SCALE GENOMIC DNA]</scope>
    <source>
        <strain evidence="1 2">Z-7514</strain>
    </source>
</reference>